<gene>
    <name evidence="2" type="ORF">DFH08DRAFT_638315</name>
</gene>
<feature type="transmembrane region" description="Helical" evidence="1">
    <location>
        <begin position="102"/>
        <end position="124"/>
    </location>
</feature>
<keyword evidence="1" id="KW-0472">Membrane</keyword>
<feature type="transmembrane region" description="Helical" evidence="1">
    <location>
        <begin position="6"/>
        <end position="25"/>
    </location>
</feature>
<evidence type="ECO:0000313" key="3">
    <source>
        <dbReference type="Proteomes" id="UP001218218"/>
    </source>
</evidence>
<organism evidence="2 3">
    <name type="scientific">Mycena albidolilacea</name>
    <dbReference type="NCBI Taxonomy" id="1033008"/>
    <lineage>
        <taxon>Eukaryota</taxon>
        <taxon>Fungi</taxon>
        <taxon>Dikarya</taxon>
        <taxon>Basidiomycota</taxon>
        <taxon>Agaricomycotina</taxon>
        <taxon>Agaricomycetes</taxon>
        <taxon>Agaricomycetidae</taxon>
        <taxon>Agaricales</taxon>
        <taxon>Marasmiineae</taxon>
        <taxon>Mycenaceae</taxon>
        <taxon>Mycena</taxon>
    </lineage>
</organism>
<evidence type="ECO:0000256" key="1">
    <source>
        <dbReference type="SAM" id="Phobius"/>
    </source>
</evidence>
<feature type="non-terminal residue" evidence="2">
    <location>
        <position position="1"/>
    </location>
</feature>
<proteinExistence type="predicted"/>
<sequence length="217" mass="23731">RVWCVVLHAGLIVLHLFLLVVWATHLEHKIVFSALLQKKISTITKATMTMVATIYLAAIVFVTQKLANQCNLKKYTTLTATHDNLLSWSGIGSALNNLYLQFSLPVSVVGTLSVVGYLGLIMVIHITTPALFSVPIFNISTSSVVPTLGVPQWNQPVAAFMDKTIEFLPWIRNLEDTLGLFNGSLYDVLQDTNLGNGPAEVSVTGFNITCGYLPGRN</sequence>
<evidence type="ECO:0000313" key="2">
    <source>
        <dbReference type="EMBL" id="KAJ7347818.1"/>
    </source>
</evidence>
<feature type="non-terminal residue" evidence="2">
    <location>
        <position position="217"/>
    </location>
</feature>
<keyword evidence="1" id="KW-0812">Transmembrane</keyword>
<name>A0AAD7A1S0_9AGAR</name>
<feature type="transmembrane region" description="Helical" evidence="1">
    <location>
        <begin position="46"/>
        <end position="67"/>
    </location>
</feature>
<dbReference type="Proteomes" id="UP001218218">
    <property type="component" value="Unassembled WGS sequence"/>
</dbReference>
<keyword evidence="3" id="KW-1185">Reference proteome</keyword>
<protein>
    <submittedName>
        <fullName evidence="2">Uncharacterized protein</fullName>
    </submittedName>
</protein>
<accession>A0AAD7A1S0</accession>
<dbReference type="EMBL" id="JARIHO010000018">
    <property type="protein sequence ID" value="KAJ7347818.1"/>
    <property type="molecule type" value="Genomic_DNA"/>
</dbReference>
<keyword evidence="1" id="KW-1133">Transmembrane helix</keyword>
<comment type="caution">
    <text evidence="2">The sequence shown here is derived from an EMBL/GenBank/DDBJ whole genome shotgun (WGS) entry which is preliminary data.</text>
</comment>
<dbReference type="AlphaFoldDB" id="A0AAD7A1S0"/>
<reference evidence="2" key="1">
    <citation type="submission" date="2023-03" db="EMBL/GenBank/DDBJ databases">
        <title>Massive genome expansion in bonnet fungi (Mycena s.s.) driven by repeated elements and novel gene families across ecological guilds.</title>
        <authorList>
            <consortium name="Lawrence Berkeley National Laboratory"/>
            <person name="Harder C.B."/>
            <person name="Miyauchi S."/>
            <person name="Viragh M."/>
            <person name="Kuo A."/>
            <person name="Thoen E."/>
            <person name="Andreopoulos B."/>
            <person name="Lu D."/>
            <person name="Skrede I."/>
            <person name="Drula E."/>
            <person name="Henrissat B."/>
            <person name="Morin E."/>
            <person name="Kohler A."/>
            <person name="Barry K."/>
            <person name="LaButti K."/>
            <person name="Morin E."/>
            <person name="Salamov A."/>
            <person name="Lipzen A."/>
            <person name="Mereny Z."/>
            <person name="Hegedus B."/>
            <person name="Baldrian P."/>
            <person name="Stursova M."/>
            <person name="Weitz H."/>
            <person name="Taylor A."/>
            <person name="Grigoriev I.V."/>
            <person name="Nagy L.G."/>
            <person name="Martin F."/>
            <person name="Kauserud H."/>
        </authorList>
    </citation>
    <scope>NUCLEOTIDE SEQUENCE</scope>
    <source>
        <strain evidence="2">CBHHK002</strain>
    </source>
</reference>